<keyword evidence="5" id="KW-0456">Lyase</keyword>
<dbReference type="SUPFAM" id="SSF55904">
    <property type="entry name" value="Ornithine decarboxylase C-terminal domain"/>
    <property type="match status" value="1"/>
</dbReference>
<evidence type="ECO:0000256" key="1">
    <source>
        <dbReference type="ARBA" id="ARBA00001933"/>
    </source>
</evidence>
<dbReference type="Proteomes" id="UP000195331">
    <property type="component" value="Chromosome"/>
</dbReference>
<dbReference type="EMBL" id="CP020809">
    <property type="protein sequence ID" value="ART67648.1"/>
    <property type="molecule type" value="Genomic_DNA"/>
</dbReference>
<sequence length="503" mass="52774">MGGPLSSTEPIDHDHAPYADAMRAYGEGDWVRVHVPGHMGEPKRHPLLAEWFGDRVLELDVPPLIEGVDITPDPTPITQAQRLAADAWGAARTWFLTNGGSQANHLAVMCARQLGRTLVVQRSVHSSVVDALVLAGLRSAFVHPSVDDHLGIAHGVTAADLSAALDANPDAAAAHLITPSYFGSVSDVAALAEVAHDHGVPLIVDEAWGAHFGFHPALPANALSKGADLVCSSTHKLGGSLTQSAMLHLGAGPFAEQLEPMVVRGLHTVQSTSTSGILLASLDLARRQLATGQARIGDSIAVADEIRARVRAHGRFRIASDDFLKFPDVVAVDPLRVAIDTSAGGISGVRASKVLINEHKIHVEVATGAAIVMVIGAGSAPDVDRIVNALHALPEENGGGEDHSTLKVPPPGESRMTVRQAFFSPVEVVGVDAAVGRVSADTLAAYPPGIPNVLPGEVITSELIDFFRGTTAHGGYVRGAVDRAVTGFRVVADEHAQQNWKEP</sequence>
<dbReference type="KEGG" id="mdx:BTO20_02765"/>
<protein>
    <submittedName>
        <fullName evidence="8">Amino acid decarboxylase</fullName>
    </submittedName>
</protein>
<reference evidence="8 9" key="1">
    <citation type="submission" date="2017-04" db="EMBL/GenBank/DDBJ databases">
        <title>Whole Genome Sequence of 1,4-Dioxane Degrading Bacterium Mycobacterium dioxanotrophicus PH-06.</title>
        <authorList>
            <person name="He Y."/>
        </authorList>
    </citation>
    <scope>NUCLEOTIDE SEQUENCE [LARGE SCALE GENOMIC DNA]</scope>
    <source>
        <strain evidence="8 9">PH-06</strain>
    </source>
</reference>
<dbReference type="InterPro" id="IPR052357">
    <property type="entry name" value="Orn_Lys_Arg_decarboxylase-I"/>
</dbReference>
<name>A0A1Y0BXN2_9MYCO</name>
<dbReference type="InterPro" id="IPR036633">
    <property type="entry name" value="Prn/Lys/Arg_de-COase_C_sf"/>
</dbReference>
<gene>
    <name evidence="8" type="ORF">BTO20_02765</name>
</gene>
<dbReference type="InterPro" id="IPR015421">
    <property type="entry name" value="PyrdxlP-dep_Trfase_major"/>
</dbReference>
<dbReference type="Gene3D" id="3.40.640.10">
    <property type="entry name" value="Type I PLP-dependent aspartate aminotransferase-like (Major domain)"/>
    <property type="match status" value="1"/>
</dbReference>
<dbReference type="SUPFAM" id="SSF53383">
    <property type="entry name" value="PLP-dependent transferases"/>
    <property type="match status" value="1"/>
</dbReference>
<dbReference type="GO" id="GO:0016831">
    <property type="term" value="F:carboxy-lyase activity"/>
    <property type="evidence" value="ECO:0007669"/>
    <property type="project" value="UniProtKB-KW"/>
</dbReference>
<dbReference type="InterPro" id="IPR000310">
    <property type="entry name" value="Orn/Lys/Arg_deCO2ase_major_dom"/>
</dbReference>
<evidence type="ECO:0000259" key="7">
    <source>
        <dbReference type="Pfam" id="PF03711"/>
    </source>
</evidence>
<comment type="similarity">
    <text evidence="2">Belongs to the Orn/Lys/Arg decarboxylase class-I family.</text>
</comment>
<dbReference type="PANTHER" id="PTHR43277">
    <property type="entry name" value="ARGININE DECARBOXYLASE"/>
    <property type="match status" value="1"/>
</dbReference>
<keyword evidence="3" id="KW-0210">Decarboxylase</keyword>
<dbReference type="AlphaFoldDB" id="A0A1Y0BXN2"/>
<evidence type="ECO:0000313" key="8">
    <source>
        <dbReference type="EMBL" id="ART67648.1"/>
    </source>
</evidence>
<dbReference type="InterPro" id="IPR015424">
    <property type="entry name" value="PyrdxlP-dep_Trfase"/>
</dbReference>
<dbReference type="OrthoDB" id="9815233at2"/>
<dbReference type="InterPro" id="IPR008286">
    <property type="entry name" value="Prn/Lys/Arg_de-COase_C"/>
</dbReference>
<evidence type="ECO:0000256" key="2">
    <source>
        <dbReference type="ARBA" id="ARBA00010671"/>
    </source>
</evidence>
<dbReference type="Gene3D" id="3.90.100.10">
    <property type="entry name" value="Orn/Lys/Arg decarboxylase, C-terminal domain"/>
    <property type="match status" value="1"/>
</dbReference>
<dbReference type="Pfam" id="PF03711">
    <property type="entry name" value="OKR_DC_1_C"/>
    <property type="match status" value="1"/>
</dbReference>
<evidence type="ECO:0000256" key="3">
    <source>
        <dbReference type="ARBA" id="ARBA00022793"/>
    </source>
</evidence>
<feature type="domain" description="Orn/Lys/Arg decarboxylase C-terminal" evidence="7">
    <location>
        <begin position="423"/>
        <end position="469"/>
    </location>
</feature>
<organism evidence="8 9">
    <name type="scientific">Mycobacterium dioxanotrophicus</name>
    <dbReference type="NCBI Taxonomy" id="482462"/>
    <lineage>
        <taxon>Bacteria</taxon>
        <taxon>Bacillati</taxon>
        <taxon>Actinomycetota</taxon>
        <taxon>Actinomycetes</taxon>
        <taxon>Mycobacteriales</taxon>
        <taxon>Mycobacteriaceae</taxon>
        <taxon>Mycobacterium</taxon>
    </lineage>
</organism>
<dbReference type="PANTHER" id="PTHR43277:SF4">
    <property type="entry name" value="ARGININE DECARBOXYLASE"/>
    <property type="match status" value="1"/>
</dbReference>
<keyword evidence="9" id="KW-1185">Reference proteome</keyword>
<proteinExistence type="inferred from homology"/>
<evidence type="ECO:0000256" key="5">
    <source>
        <dbReference type="ARBA" id="ARBA00023239"/>
    </source>
</evidence>
<keyword evidence="4" id="KW-0663">Pyridoxal phosphate</keyword>
<evidence type="ECO:0000256" key="4">
    <source>
        <dbReference type="ARBA" id="ARBA00022898"/>
    </source>
</evidence>
<dbReference type="Pfam" id="PF01276">
    <property type="entry name" value="OKR_DC_1"/>
    <property type="match status" value="1"/>
</dbReference>
<comment type="cofactor">
    <cofactor evidence="1">
        <name>pyridoxal 5'-phosphate</name>
        <dbReference type="ChEBI" id="CHEBI:597326"/>
    </cofactor>
</comment>
<accession>A0A1Y0BXN2</accession>
<evidence type="ECO:0000313" key="9">
    <source>
        <dbReference type="Proteomes" id="UP000195331"/>
    </source>
</evidence>
<feature type="domain" description="Orn/Lys/Arg decarboxylases family 1 pyridoxal-P attachment site" evidence="6">
    <location>
        <begin position="17"/>
        <end position="312"/>
    </location>
</feature>
<evidence type="ECO:0000259" key="6">
    <source>
        <dbReference type="Pfam" id="PF01276"/>
    </source>
</evidence>